<dbReference type="Gene3D" id="3.90.1150.10">
    <property type="entry name" value="Aspartate Aminotransferase, domain 1"/>
    <property type="match status" value="1"/>
</dbReference>
<dbReference type="GO" id="GO:0030170">
    <property type="term" value="F:pyridoxal phosphate binding"/>
    <property type="evidence" value="ECO:0007669"/>
    <property type="project" value="InterPro"/>
</dbReference>
<dbReference type="PANTHER" id="PTHR43643">
    <property type="entry name" value="HISTIDINOL-PHOSPHATE AMINOTRANSFERASE 2"/>
    <property type="match status" value="1"/>
</dbReference>
<feature type="domain" description="Aminotransferase class I/classII large" evidence="8">
    <location>
        <begin position="71"/>
        <end position="394"/>
    </location>
</feature>
<keyword evidence="4 9" id="KW-0808">Transferase</keyword>
<evidence type="ECO:0000256" key="4">
    <source>
        <dbReference type="ARBA" id="ARBA00022679"/>
    </source>
</evidence>
<keyword evidence="10" id="KW-1185">Reference proteome</keyword>
<comment type="pathway">
    <text evidence="6">Amino-acid biosynthesis.</text>
</comment>
<dbReference type="AlphaFoldDB" id="M9REY4"/>
<evidence type="ECO:0000259" key="8">
    <source>
        <dbReference type="Pfam" id="PF00155"/>
    </source>
</evidence>
<evidence type="ECO:0000256" key="5">
    <source>
        <dbReference type="ARBA" id="ARBA00022898"/>
    </source>
</evidence>
<dbReference type="HOGENOM" id="CLU_017584_3_3_5"/>
<reference evidence="9 10" key="1">
    <citation type="journal article" date="2013" name="PLoS ONE">
        <title>Poles Apart: Arctic and Antarctic Octadecabacter strains Share High Genome Plasticity and a New Type of Xanthorhodopsin.</title>
        <authorList>
            <person name="Vollmers J."/>
            <person name="Voget S."/>
            <person name="Dietrich S."/>
            <person name="Gollnow K."/>
            <person name="Smits M."/>
            <person name="Meyer K."/>
            <person name="Brinkhoff T."/>
            <person name="Simon M."/>
            <person name="Daniel R."/>
        </authorList>
    </citation>
    <scope>NUCLEOTIDE SEQUENCE [LARGE SCALE GENOMIC DNA]</scope>
    <source>
        <strain evidence="9 10">307</strain>
    </source>
</reference>
<dbReference type="InterPro" id="IPR015424">
    <property type="entry name" value="PyrdxlP-dep_Trfase"/>
</dbReference>
<dbReference type="InterPro" id="IPR015421">
    <property type="entry name" value="PyrdxlP-dep_Trfase_major"/>
</dbReference>
<name>M9REY4_9RHOB</name>
<dbReference type="Gene3D" id="3.40.640.10">
    <property type="entry name" value="Type I PLP-dependent aspartate aminotransferase-like (Major domain)"/>
    <property type="match status" value="1"/>
</dbReference>
<dbReference type="STRING" id="391626.OAN307_c34540"/>
<gene>
    <name evidence="9" type="ORF">OAN307_c34540</name>
</gene>
<dbReference type="KEGG" id="oat:OAN307_c34540"/>
<dbReference type="NCBIfam" id="NF006014">
    <property type="entry name" value="PRK08153.1"/>
    <property type="match status" value="1"/>
</dbReference>
<evidence type="ECO:0000256" key="7">
    <source>
        <dbReference type="RuleBase" id="RU003693"/>
    </source>
</evidence>
<evidence type="ECO:0000256" key="2">
    <source>
        <dbReference type="ARBA" id="ARBA00007970"/>
    </source>
</evidence>
<dbReference type="InterPro" id="IPR001917">
    <property type="entry name" value="Aminotrans_II_pyridoxalP_BS"/>
</dbReference>
<proteinExistence type="inferred from homology"/>
<dbReference type="SUPFAM" id="SSF53383">
    <property type="entry name" value="PLP-dependent transferases"/>
    <property type="match status" value="1"/>
</dbReference>
<dbReference type="Proteomes" id="UP000005307">
    <property type="component" value="Chromosome"/>
</dbReference>
<dbReference type="GO" id="GO:0008483">
    <property type="term" value="F:transaminase activity"/>
    <property type="evidence" value="ECO:0007669"/>
    <property type="project" value="UniProtKB-KW"/>
</dbReference>
<dbReference type="CDD" id="cd00609">
    <property type="entry name" value="AAT_like"/>
    <property type="match status" value="1"/>
</dbReference>
<dbReference type="InterPro" id="IPR015422">
    <property type="entry name" value="PyrdxlP-dep_Trfase_small"/>
</dbReference>
<dbReference type="PROSITE" id="PS00599">
    <property type="entry name" value="AA_TRANSFER_CLASS_2"/>
    <property type="match status" value="1"/>
</dbReference>
<dbReference type="EMBL" id="CP003740">
    <property type="protein sequence ID" value="AGI68941.1"/>
    <property type="molecule type" value="Genomic_DNA"/>
</dbReference>
<evidence type="ECO:0000313" key="9">
    <source>
        <dbReference type="EMBL" id="AGI68941.1"/>
    </source>
</evidence>
<comment type="cofactor">
    <cofactor evidence="1 7">
        <name>pyridoxal 5'-phosphate</name>
        <dbReference type="ChEBI" id="CHEBI:597326"/>
    </cofactor>
</comment>
<keyword evidence="5 7" id="KW-0663">Pyridoxal phosphate</keyword>
<sequence length="409" mass="44174">MRLRVKFCPLLHVAAALTLFKGKGRPQTPPMNKNTENDPRLTALAASLPTSVPFIGPEAQERSAGAPFKARLGANESVFGPSPKAIRTMRMAVKDSWMYGDPESHDLRMALATHHTIDPSEIVVGAGIDGLLDSIARLTVTKDTPVVTSLGAYPTFNYHVTGYGGVIHEVKYTADFEDPEQLIAKAREVGAKLIYMSNPDNPMGTWHSSATIQRMIENVPHGCLLVLDEAYVELAPQGTAPAINTNDARVIRLRTFSKGYGLAGARVGYAVGHKTLISAFNRVRNHFGMSRISQAGALEALADQDWLADVCDKVEAARQTLYQIAEDNGLTAIPSATNFVTIDCGQDGAFARSVLSALIEMRIFVRMPFVTPQDRCIRISCGTPKDMTLVAKALPKALALASGQALGRC</sequence>
<dbReference type="PANTHER" id="PTHR43643:SF2">
    <property type="entry name" value="INDUCIBLE LYSINE DECARBOXYLASE"/>
    <property type="match status" value="1"/>
</dbReference>
<evidence type="ECO:0000313" key="10">
    <source>
        <dbReference type="Proteomes" id="UP000005307"/>
    </source>
</evidence>
<accession>M9REY4</accession>
<dbReference type="Pfam" id="PF00155">
    <property type="entry name" value="Aminotran_1_2"/>
    <property type="match status" value="1"/>
</dbReference>
<dbReference type="InterPro" id="IPR050106">
    <property type="entry name" value="HistidinolP_aminotransfase"/>
</dbReference>
<evidence type="ECO:0000256" key="6">
    <source>
        <dbReference type="ARBA" id="ARBA00029440"/>
    </source>
</evidence>
<evidence type="ECO:0000256" key="1">
    <source>
        <dbReference type="ARBA" id="ARBA00001933"/>
    </source>
</evidence>
<dbReference type="eggNOG" id="COG0079">
    <property type="taxonomic scope" value="Bacteria"/>
</dbReference>
<dbReference type="InterPro" id="IPR004839">
    <property type="entry name" value="Aminotransferase_I/II_large"/>
</dbReference>
<evidence type="ECO:0000256" key="3">
    <source>
        <dbReference type="ARBA" id="ARBA00022576"/>
    </source>
</evidence>
<keyword evidence="3 9" id="KW-0032">Aminotransferase</keyword>
<protein>
    <submittedName>
        <fullName evidence="9">Putative histidinol-phosphate aminotransferase</fullName>
    </submittedName>
</protein>
<organism evidence="9 10">
    <name type="scientific">Octadecabacter antarcticus 307</name>
    <dbReference type="NCBI Taxonomy" id="391626"/>
    <lineage>
        <taxon>Bacteria</taxon>
        <taxon>Pseudomonadati</taxon>
        <taxon>Pseudomonadota</taxon>
        <taxon>Alphaproteobacteria</taxon>
        <taxon>Rhodobacterales</taxon>
        <taxon>Roseobacteraceae</taxon>
        <taxon>Octadecabacter</taxon>
    </lineage>
</organism>
<comment type="similarity">
    <text evidence="2">Belongs to the class-II pyridoxal-phosphate-dependent aminotransferase family. Histidinol-phosphate aminotransferase subfamily.</text>
</comment>